<feature type="binding site" evidence="9">
    <location>
        <position position="211"/>
    </location>
    <ligand>
        <name>1-deoxy-D-xylulose 5-phosphate</name>
        <dbReference type="ChEBI" id="CHEBI:57792"/>
    </ligand>
</feature>
<feature type="domain" description="1-deoxy-D-xylulose 5-phosphate reductoisomerase N-terminal" evidence="10">
    <location>
        <begin position="1"/>
        <end position="133"/>
    </location>
</feature>
<dbReference type="InterPro" id="IPR003821">
    <property type="entry name" value="DXP_reductoisomerase"/>
</dbReference>
<feature type="binding site" evidence="9">
    <location>
        <position position="33"/>
    </location>
    <ligand>
        <name>NADPH</name>
        <dbReference type="ChEBI" id="CHEBI:57783"/>
    </ligand>
</feature>
<feature type="binding site" evidence="9">
    <location>
        <position position="128"/>
    </location>
    <ligand>
        <name>NADPH</name>
        <dbReference type="ChEBI" id="CHEBI:57783"/>
    </ligand>
</feature>
<dbReference type="EC" id="1.1.1.267" evidence="9"/>
<keyword evidence="3 9" id="KW-0479">Metal-binding</keyword>
<dbReference type="SUPFAM" id="SSF51735">
    <property type="entry name" value="NAD(P)-binding Rossmann-fold domains"/>
    <property type="match status" value="1"/>
</dbReference>
<feature type="binding site" evidence="9">
    <location>
        <position position="220"/>
    </location>
    <ligand>
        <name>Mn(2+)</name>
        <dbReference type="ChEBI" id="CHEBI:29035"/>
    </ligand>
</feature>
<feature type="binding site" evidence="9">
    <location>
        <position position="9"/>
    </location>
    <ligand>
        <name>NADPH</name>
        <dbReference type="ChEBI" id="CHEBI:57783"/>
    </ligand>
</feature>
<evidence type="ECO:0000256" key="5">
    <source>
        <dbReference type="ARBA" id="ARBA00023002"/>
    </source>
</evidence>
<dbReference type="Proteomes" id="UP000580839">
    <property type="component" value="Unassembled WGS sequence"/>
</dbReference>
<evidence type="ECO:0000256" key="4">
    <source>
        <dbReference type="ARBA" id="ARBA00022857"/>
    </source>
</evidence>
<evidence type="ECO:0000313" key="14">
    <source>
        <dbReference type="Proteomes" id="UP000580839"/>
    </source>
</evidence>
<dbReference type="SUPFAM" id="SSF55347">
    <property type="entry name" value="Glyceraldehyde-3-phosphate dehydrogenase-like, C-terminal domain"/>
    <property type="match status" value="1"/>
</dbReference>
<feature type="binding site" evidence="9">
    <location>
        <position position="198"/>
    </location>
    <ligand>
        <name>1-deoxy-D-xylulose 5-phosphate</name>
        <dbReference type="ChEBI" id="CHEBI:57792"/>
    </ligand>
</feature>
<dbReference type="GO" id="GO:0016853">
    <property type="term" value="F:isomerase activity"/>
    <property type="evidence" value="ECO:0007669"/>
    <property type="project" value="UniProtKB-KW"/>
</dbReference>
<evidence type="ECO:0000256" key="6">
    <source>
        <dbReference type="ARBA" id="ARBA00023211"/>
    </source>
</evidence>
<organism evidence="13 14">
    <name type="scientific">Eiseniibacteriota bacterium</name>
    <dbReference type="NCBI Taxonomy" id="2212470"/>
    <lineage>
        <taxon>Bacteria</taxon>
        <taxon>Candidatus Eiseniibacteriota</taxon>
    </lineage>
</organism>
<evidence type="ECO:0000256" key="2">
    <source>
        <dbReference type="ARBA" id="ARBA00006825"/>
    </source>
</evidence>
<feature type="binding site" evidence="9">
    <location>
        <position position="217"/>
    </location>
    <ligand>
        <name>1-deoxy-D-xylulose 5-phosphate</name>
        <dbReference type="ChEBI" id="CHEBI:57792"/>
    </ligand>
</feature>
<keyword evidence="9" id="KW-0460">Magnesium</keyword>
<feature type="binding site" evidence="9">
    <location>
        <position position="177"/>
    </location>
    <ligand>
        <name>1-deoxy-D-xylulose 5-phosphate</name>
        <dbReference type="ChEBI" id="CHEBI:57792"/>
    </ligand>
</feature>
<dbReference type="PIRSF" id="PIRSF006205">
    <property type="entry name" value="Dxp_reductismrs"/>
    <property type="match status" value="1"/>
</dbReference>
<feature type="domain" description="1-deoxy-D-xylulose 5-phosphate reductoisomerase C-terminal" evidence="11">
    <location>
        <begin position="147"/>
        <end position="228"/>
    </location>
</feature>
<dbReference type="GO" id="GO:0051484">
    <property type="term" value="P:isopentenyl diphosphate biosynthetic process, methylerythritol 4-phosphate pathway involved in terpenoid biosynthetic process"/>
    <property type="evidence" value="ECO:0007669"/>
    <property type="project" value="TreeGrafter"/>
</dbReference>
<evidence type="ECO:0000256" key="9">
    <source>
        <dbReference type="HAMAP-Rule" id="MF_00183"/>
    </source>
</evidence>
<dbReference type="PANTHER" id="PTHR30525">
    <property type="entry name" value="1-DEOXY-D-XYLULOSE 5-PHOSPHATE REDUCTOISOMERASE"/>
    <property type="match status" value="1"/>
</dbReference>
<keyword evidence="13" id="KW-0413">Isomerase</keyword>
<dbReference type="InterPro" id="IPR036291">
    <property type="entry name" value="NAD(P)-bd_dom_sf"/>
</dbReference>
<dbReference type="SUPFAM" id="SSF69055">
    <property type="entry name" value="1-deoxy-D-xylulose-5-phosphate reductoisomerase, C-terminal domain"/>
    <property type="match status" value="1"/>
</dbReference>
<protein>
    <recommendedName>
        <fullName evidence="9">1-deoxy-D-xylulose 5-phosphate reductoisomerase</fullName>
        <shortName evidence="9">DXP reductoisomerase</shortName>
        <ecNumber evidence="9">1.1.1.267</ecNumber>
    </recommendedName>
    <alternativeName>
        <fullName evidence="9">1-deoxyxylulose-5-phosphate reductoisomerase</fullName>
    </alternativeName>
    <alternativeName>
        <fullName evidence="9">2-C-methyl-D-erythritol 4-phosphate synthase</fullName>
    </alternativeName>
</protein>
<comment type="catalytic activity">
    <reaction evidence="8">
        <text>2-C-methyl-D-erythritol 4-phosphate + NADP(+) = 1-deoxy-D-xylulose 5-phosphate + NADPH + H(+)</text>
        <dbReference type="Rhea" id="RHEA:13717"/>
        <dbReference type="ChEBI" id="CHEBI:15378"/>
        <dbReference type="ChEBI" id="CHEBI:57783"/>
        <dbReference type="ChEBI" id="CHEBI:57792"/>
        <dbReference type="ChEBI" id="CHEBI:58262"/>
        <dbReference type="ChEBI" id="CHEBI:58349"/>
        <dbReference type="EC" id="1.1.1.267"/>
    </reaction>
    <physiologicalReaction direction="right-to-left" evidence="8">
        <dbReference type="Rhea" id="RHEA:13719"/>
    </physiologicalReaction>
</comment>
<feature type="binding site" evidence="9">
    <location>
        <position position="151"/>
    </location>
    <ligand>
        <name>Mn(2+)</name>
        <dbReference type="ChEBI" id="CHEBI:29035"/>
    </ligand>
</feature>
<keyword evidence="7 9" id="KW-0414">Isoprene biosynthesis</keyword>
<dbReference type="UniPathway" id="UPA00056">
    <property type="reaction ID" value="UER00092"/>
</dbReference>
<evidence type="ECO:0000259" key="12">
    <source>
        <dbReference type="Pfam" id="PF13288"/>
    </source>
</evidence>
<feature type="domain" description="DXP reductoisomerase C-terminal" evidence="12">
    <location>
        <begin position="262"/>
        <end position="376"/>
    </location>
</feature>
<dbReference type="GO" id="GO:0030604">
    <property type="term" value="F:1-deoxy-D-xylulose-5-phosphate reductoisomerase activity"/>
    <property type="evidence" value="ECO:0007669"/>
    <property type="project" value="UniProtKB-UniRule"/>
</dbReference>
<feature type="binding site" evidence="9">
    <location>
        <position position="220"/>
    </location>
    <ligand>
        <name>1-deoxy-D-xylulose 5-phosphate</name>
        <dbReference type="ChEBI" id="CHEBI:57792"/>
    </ligand>
</feature>
<feature type="binding site" evidence="9">
    <location>
        <position position="153"/>
    </location>
    <ligand>
        <name>Mn(2+)</name>
        <dbReference type="ChEBI" id="CHEBI:29035"/>
    </ligand>
</feature>
<dbReference type="Gene3D" id="1.10.1740.10">
    <property type="match status" value="1"/>
</dbReference>
<dbReference type="NCBIfam" id="TIGR00243">
    <property type="entry name" value="Dxr"/>
    <property type="match status" value="1"/>
</dbReference>
<feature type="binding site" evidence="9">
    <location>
        <position position="7"/>
    </location>
    <ligand>
        <name>NADPH</name>
        <dbReference type="ChEBI" id="CHEBI:57783"/>
    </ligand>
</feature>
<keyword evidence="4 9" id="KW-0521">NADP</keyword>
<dbReference type="Gene3D" id="3.40.50.720">
    <property type="entry name" value="NAD(P)-binding Rossmann-like Domain"/>
    <property type="match status" value="1"/>
</dbReference>
<feature type="binding site" evidence="9">
    <location>
        <position position="8"/>
    </location>
    <ligand>
        <name>NADPH</name>
        <dbReference type="ChEBI" id="CHEBI:57783"/>
    </ligand>
</feature>
<keyword evidence="6 9" id="KW-0464">Manganese</keyword>
<sequence length="384" mass="40004">MVVLGATGSIGRQTLDVSWRHRDRFRIVALAAGSDLDGLVALARECGQRGVALQALGLERAADASRARDALASVCPAARIEVGAGSAARLAGECAADAVVNGIVGAAGLDASLATLAAGRRLALANKETLVIGAELVQRALASGGELIPVDSEHSAALLCLGGRPASEVARLTLTASGGPLRDHRNWRQASVAEVLAHPVWAMGRRITVDSALLVNKALELIEARALFGLDWSQLDAVIHPQARFHALVAFRDGALVAQAAAADMRLPIQLALSWPEHWEGPVPPLAAPDLARLDFEAIAPGRFPAFDLGVAVGKAGGTAPCAYNAADEEAVAAFLDGRIPLGRVVEILEQVMAAHDREAVSSRAQLAAVDEWARRAARERVAA</sequence>
<dbReference type="Pfam" id="PF13288">
    <property type="entry name" value="DXPR_C"/>
    <property type="match status" value="1"/>
</dbReference>
<dbReference type="EMBL" id="JABFRW010000090">
    <property type="protein sequence ID" value="NOT34073.1"/>
    <property type="molecule type" value="Genomic_DNA"/>
</dbReference>
<dbReference type="InterPro" id="IPR013644">
    <property type="entry name" value="DXP_reductoisomerase_C"/>
</dbReference>
<feature type="binding site" evidence="9">
    <location>
        <position position="127"/>
    </location>
    <ligand>
        <name>1-deoxy-D-xylulose 5-phosphate</name>
        <dbReference type="ChEBI" id="CHEBI:57792"/>
    </ligand>
</feature>
<evidence type="ECO:0000256" key="8">
    <source>
        <dbReference type="ARBA" id="ARBA00048543"/>
    </source>
</evidence>
<feature type="binding site" evidence="9">
    <location>
        <position position="216"/>
    </location>
    <ligand>
        <name>1-deoxy-D-xylulose 5-phosphate</name>
        <dbReference type="ChEBI" id="CHEBI:57792"/>
    </ligand>
</feature>
<keyword evidence="5 9" id="KW-0560">Oxidoreductase</keyword>
<comment type="function">
    <text evidence="9">Catalyzes the NADPH-dependent rearrangement and reduction of 1-deoxy-D-xylulose-5-phosphate (DXP) to 2-C-methyl-D-erythritol 4-phosphate (MEP).</text>
</comment>
<evidence type="ECO:0000259" key="10">
    <source>
        <dbReference type="Pfam" id="PF02670"/>
    </source>
</evidence>
<feature type="binding site" evidence="9">
    <location>
        <position position="152"/>
    </location>
    <ligand>
        <name>1-deoxy-D-xylulose 5-phosphate</name>
        <dbReference type="ChEBI" id="CHEBI:57792"/>
    </ligand>
</feature>
<name>A0A849SK59_UNCEI</name>
<comment type="similarity">
    <text evidence="2 9">Belongs to the DXR family.</text>
</comment>
<comment type="caution">
    <text evidence="9">Lacks conserved residue(s) required for the propagation of feature annotation.</text>
</comment>
<feature type="binding site" evidence="9">
    <location>
        <position position="126"/>
    </location>
    <ligand>
        <name>NADPH</name>
        <dbReference type="ChEBI" id="CHEBI:57783"/>
    </ligand>
</feature>
<evidence type="ECO:0000256" key="1">
    <source>
        <dbReference type="ARBA" id="ARBA00005094"/>
    </source>
</evidence>
<dbReference type="InterPro" id="IPR036169">
    <property type="entry name" value="DXPR_C_sf"/>
</dbReference>
<dbReference type="GO" id="GO:0030145">
    <property type="term" value="F:manganese ion binding"/>
    <property type="evidence" value="ECO:0007669"/>
    <property type="project" value="TreeGrafter"/>
</dbReference>
<feature type="binding site" evidence="9">
    <location>
        <position position="153"/>
    </location>
    <ligand>
        <name>1-deoxy-D-xylulose 5-phosphate</name>
        <dbReference type="ChEBI" id="CHEBI:57792"/>
    </ligand>
</feature>
<evidence type="ECO:0000256" key="7">
    <source>
        <dbReference type="ARBA" id="ARBA00023229"/>
    </source>
</evidence>
<proteinExistence type="inferred from homology"/>
<feature type="binding site" evidence="9">
    <location>
        <position position="10"/>
    </location>
    <ligand>
        <name>NADPH</name>
        <dbReference type="ChEBI" id="CHEBI:57783"/>
    </ligand>
</feature>
<feature type="binding site" evidence="9">
    <location>
        <position position="204"/>
    </location>
    <ligand>
        <name>NADPH</name>
        <dbReference type="ChEBI" id="CHEBI:57783"/>
    </ligand>
</feature>
<dbReference type="AlphaFoldDB" id="A0A849SK59"/>
<evidence type="ECO:0000256" key="3">
    <source>
        <dbReference type="ARBA" id="ARBA00022723"/>
    </source>
</evidence>
<dbReference type="Pfam" id="PF02670">
    <property type="entry name" value="DXP_reductoisom"/>
    <property type="match status" value="1"/>
</dbReference>
<comment type="cofactor">
    <cofactor evidence="9">
        <name>Mg(2+)</name>
        <dbReference type="ChEBI" id="CHEBI:18420"/>
    </cofactor>
    <cofactor evidence="9">
        <name>Mn(2+)</name>
        <dbReference type="ChEBI" id="CHEBI:29035"/>
    </cofactor>
</comment>
<dbReference type="PANTHER" id="PTHR30525:SF0">
    <property type="entry name" value="1-DEOXY-D-XYLULOSE 5-PHOSPHATE REDUCTOISOMERASE, CHLOROPLASTIC"/>
    <property type="match status" value="1"/>
</dbReference>
<evidence type="ECO:0000313" key="13">
    <source>
        <dbReference type="EMBL" id="NOT34073.1"/>
    </source>
</evidence>
<reference evidence="13 14" key="1">
    <citation type="submission" date="2020-04" db="EMBL/GenBank/DDBJ databases">
        <title>Metagenomic profiling of ammonia- and methane-oxidizing microorganisms in a Dutch drinking water treatment plant.</title>
        <authorList>
            <person name="Poghosyan L."/>
            <person name="Leucker S."/>
        </authorList>
    </citation>
    <scope>NUCLEOTIDE SEQUENCE [LARGE SCALE GENOMIC DNA]</scope>
    <source>
        <strain evidence="13">S-RSF-IL-03</strain>
    </source>
</reference>
<dbReference type="GO" id="GO:0070402">
    <property type="term" value="F:NADPH binding"/>
    <property type="evidence" value="ECO:0007669"/>
    <property type="project" value="InterPro"/>
</dbReference>
<accession>A0A849SK59</accession>
<comment type="caution">
    <text evidence="13">The sequence shown here is derived from an EMBL/GenBank/DDBJ whole genome shotgun (WGS) entry which is preliminary data.</text>
</comment>
<dbReference type="InterPro" id="IPR026877">
    <property type="entry name" value="DXPR_C"/>
</dbReference>
<evidence type="ECO:0000259" key="11">
    <source>
        <dbReference type="Pfam" id="PF08436"/>
    </source>
</evidence>
<comment type="pathway">
    <text evidence="1 9">Isoprenoid biosynthesis; isopentenyl diphosphate biosynthesis via DXP pathway; isopentenyl diphosphate from 1-deoxy-D-xylulose 5-phosphate: step 1/6.</text>
</comment>
<gene>
    <name evidence="9" type="primary">dxr</name>
    <name evidence="13" type="ORF">HOP12_07880</name>
</gene>
<dbReference type="HAMAP" id="MF_00183">
    <property type="entry name" value="DXP_reductoisom"/>
    <property type="match status" value="1"/>
</dbReference>
<dbReference type="InterPro" id="IPR013512">
    <property type="entry name" value="DXP_reductoisomerase_N"/>
</dbReference>
<dbReference type="Pfam" id="PF08436">
    <property type="entry name" value="DXP_redisom_C"/>
    <property type="match status" value="1"/>
</dbReference>